<sequence length="110" mass="12497">MSGYAQEPYSDGMYTQKQTVTTQRIVLRDANFVHCHYSSQLRRKVWSLTAQHKLISTTQIVTSAHKKQGESFLFDSVWRPLSQNVQITLPRVQQALATRVAASREAGMVT</sequence>
<name>A0A7R9VBK6_9STRA</name>
<proteinExistence type="predicted"/>
<dbReference type="EMBL" id="HBED01000462">
    <property type="protein sequence ID" value="CAD8290878.1"/>
    <property type="molecule type" value="Transcribed_RNA"/>
</dbReference>
<dbReference type="AlphaFoldDB" id="A0A7R9VBK6"/>
<evidence type="ECO:0000313" key="1">
    <source>
        <dbReference type="EMBL" id="CAD8290878.1"/>
    </source>
</evidence>
<organism evidence="1">
    <name type="scientific">Pseudictyota dubia</name>
    <dbReference type="NCBI Taxonomy" id="2749911"/>
    <lineage>
        <taxon>Eukaryota</taxon>
        <taxon>Sar</taxon>
        <taxon>Stramenopiles</taxon>
        <taxon>Ochrophyta</taxon>
        <taxon>Bacillariophyta</taxon>
        <taxon>Mediophyceae</taxon>
        <taxon>Biddulphiophycidae</taxon>
        <taxon>Eupodiscales</taxon>
        <taxon>Odontellaceae</taxon>
        <taxon>Pseudictyota</taxon>
    </lineage>
</organism>
<reference evidence="1" key="1">
    <citation type="submission" date="2021-01" db="EMBL/GenBank/DDBJ databases">
        <authorList>
            <person name="Corre E."/>
            <person name="Pelletier E."/>
            <person name="Niang G."/>
            <person name="Scheremetjew M."/>
            <person name="Finn R."/>
            <person name="Kale V."/>
            <person name="Holt S."/>
            <person name="Cochrane G."/>
            <person name="Meng A."/>
            <person name="Brown T."/>
            <person name="Cohen L."/>
        </authorList>
    </citation>
    <scope>NUCLEOTIDE SEQUENCE</scope>
    <source>
        <strain evidence="1">CCMP147</strain>
    </source>
</reference>
<gene>
    <name evidence="1" type="ORF">TDUB1175_LOCUS250</name>
</gene>
<protein>
    <submittedName>
        <fullName evidence="1">Uncharacterized protein</fullName>
    </submittedName>
</protein>
<accession>A0A7R9VBK6</accession>